<dbReference type="EMBL" id="QZCH01000011">
    <property type="protein sequence ID" value="RJG47736.1"/>
    <property type="molecule type" value="Genomic_DNA"/>
</dbReference>
<dbReference type="Pfam" id="PF06468">
    <property type="entry name" value="Spond_N"/>
    <property type="match status" value="1"/>
</dbReference>
<dbReference type="SUPFAM" id="SSF51055">
    <property type="entry name" value="Carbohydrate binding domain"/>
    <property type="match status" value="1"/>
</dbReference>
<dbReference type="InterPro" id="IPR003610">
    <property type="entry name" value="CBM5/12"/>
</dbReference>
<dbReference type="RefSeq" id="WP_119910620.1">
    <property type="nucleotide sequence ID" value="NZ_QZCH01000011.1"/>
</dbReference>
<dbReference type="Gene3D" id="2.10.10.90">
    <property type="match status" value="1"/>
</dbReference>
<keyword evidence="6" id="KW-1185">Reference proteome</keyword>
<reference evidence="5 6" key="1">
    <citation type="submission" date="2018-09" db="EMBL/GenBank/DDBJ databases">
        <authorList>
            <person name="Wang F."/>
        </authorList>
    </citation>
    <scope>NUCLEOTIDE SEQUENCE [LARGE SCALE GENOMIC DNA]</scope>
    <source>
        <strain evidence="5 6">PLHSC7-2</strain>
    </source>
</reference>
<feature type="domain" description="Chitin-binding type-3" evidence="3">
    <location>
        <begin position="238"/>
        <end position="275"/>
    </location>
</feature>
<keyword evidence="2" id="KW-0732">Signal</keyword>
<dbReference type="GO" id="GO:0005576">
    <property type="term" value="C:extracellular region"/>
    <property type="evidence" value="ECO:0007669"/>
    <property type="project" value="InterPro"/>
</dbReference>
<evidence type="ECO:0000259" key="4">
    <source>
        <dbReference type="Pfam" id="PF06468"/>
    </source>
</evidence>
<keyword evidence="1" id="KW-0378">Hydrolase</keyword>
<evidence type="ECO:0000313" key="5">
    <source>
        <dbReference type="EMBL" id="RJG47736.1"/>
    </source>
</evidence>
<dbReference type="Proteomes" id="UP000283255">
    <property type="component" value="Unassembled WGS sequence"/>
</dbReference>
<gene>
    <name evidence="5" type="ORF">D1Z90_10050</name>
</gene>
<name>A0A418YEW5_9GAMM</name>
<dbReference type="InterPro" id="IPR038678">
    <property type="entry name" value="Spondin_N_sf"/>
</dbReference>
<dbReference type="InterPro" id="IPR036573">
    <property type="entry name" value="CBM_sf_5/12"/>
</dbReference>
<dbReference type="GO" id="GO:0005975">
    <property type="term" value="P:carbohydrate metabolic process"/>
    <property type="evidence" value="ECO:0007669"/>
    <property type="project" value="InterPro"/>
</dbReference>
<dbReference type="GO" id="GO:0030246">
    <property type="term" value="F:carbohydrate binding"/>
    <property type="evidence" value="ECO:0007669"/>
    <property type="project" value="InterPro"/>
</dbReference>
<proteinExistence type="predicted"/>
<organism evidence="5 6">
    <name type="scientific">Motilimonas pumila</name>
    <dbReference type="NCBI Taxonomy" id="2303987"/>
    <lineage>
        <taxon>Bacteria</taxon>
        <taxon>Pseudomonadati</taxon>
        <taxon>Pseudomonadota</taxon>
        <taxon>Gammaproteobacteria</taxon>
        <taxon>Alteromonadales</taxon>
        <taxon>Alteromonadales genera incertae sedis</taxon>
        <taxon>Motilimonas</taxon>
    </lineage>
</organism>
<evidence type="ECO:0000256" key="2">
    <source>
        <dbReference type="SAM" id="SignalP"/>
    </source>
</evidence>
<dbReference type="NCBIfam" id="NF038123">
    <property type="entry name" value="NF038123_dom"/>
    <property type="match status" value="1"/>
</dbReference>
<evidence type="ECO:0000256" key="1">
    <source>
        <dbReference type="ARBA" id="ARBA00022801"/>
    </source>
</evidence>
<feature type="chain" id="PRO_5019150578" evidence="2">
    <location>
        <begin position="20"/>
        <end position="282"/>
    </location>
</feature>
<protein>
    <submittedName>
        <fullName evidence="5">Uncharacterized protein</fullName>
    </submittedName>
</protein>
<feature type="signal peptide" evidence="2">
    <location>
        <begin position="1"/>
        <end position="19"/>
    </location>
</feature>
<accession>A0A418YEW5</accession>
<dbReference type="Pfam" id="PF02839">
    <property type="entry name" value="CBM_5_12"/>
    <property type="match status" value="1"/>
</dbReference>
<dbReference type="Gene3D" id="2.60.40.2130">
    <property type="entry name" value="F-spondin domain"/>
    <property type="match status" value="1"/>
</dbReference>
<dbReference type="GO" id="GO:0004553">
    <property type="term" value="F:hydrolase activity, hydrolyzing O-glycosyl compounds"/>
    <property type="evidence" value="ECO:0007669"/>
    <property type="project" value="InterPro"/>
</dbReference>
<evidence type="ECO:0000313" key="6">
    <source>
        <dbReference type="Proteomes" id="UP000283255"/>
    </source>
</evidence>
<reference evidence="5 6" key="2">
    <citation type="submission" date="2019-01" db="EMBL/GenBank/DDBJ databases">
        <title>Motilimonas pumilus sp. nov., isolated from the gut of sea cucumber (Apostichopus japonicus).</title>
        <authorList>
            <person name="Wang F.-Q."/>
            <person name="Ren L.-H."/>
            <person name="Lin Y.-W."/>
            <person name="Sun G.-H."/>
            <person name="Du Z.-J."/>
            <person name="Zhao J.-X."/>
            <person name="Liu X.-J."/>
            <person name="Liu L.-J."/>
        </authorList>
    </citation>
    <scope>NUCLEOTIDE SEQUENCE [LARGE SCALE GENOMIC DNA]</scope>
    <source>
        <strain evidence="5 6">PLHSC7-2</strain>
    </source>
</reference>
<dbReference type="AlphaFoldDB" id="A0A418YEW5"/>
<dbReference type="InterPro" id="IPR009465">
    <property type="entry name" value="Spondin_N"/>
</dbReference>
<sequence>MKTLLPLTLIGLFSASAQAAELDITITNATGGIAFTPLAVATHQAGINIYQIGAKASGGLTALAEGGNTAGVISEINQSGYGYAKQYNPEGGLTLPGQGYQFSIDTMDYEYLSLAAMLLPSNDGFVGLNSWKIPTKAGSYTIKLNGYDAGTELNDEIVNGGGAPGVAGIPAAPTGMQQTGAEMYPYLSETGYVHIHPGIVGDTDSQGGYSDLDSRVHRFLNPVANITITVKQDAVMAWDGEQVEYQVDEQVTYMDVVYKVVHAHTSSPTWTPSNVWFFEAIE</sequence>
<evidence type="ECO:0000259" key="3">
    <source>
        <dbReference type="Pfam" id="PF02839"/>
    </source>
</evidence>
<comment type="caution">
    <text evidence="5">The sequence shown here is derived from an EMBL/GenBank/DDBJ whole genome shotgun (WGS) entry which is preliminary data.</text>
</comment>
<dbReference type="OrthoDB" id="264824at2"/>
<feature type="domain" description="Spondin" evidence="4">
    <location>
        <begin position="34"/>
        <end position="152"/>
    </location>
</feature>